<dbReference type="KEGG" id="nid:NPIRD3C_0863"/>
<dbReference type="RefSeq" id="WP_237087723.1">
    <property type="nucleotide sequence ID" value="NZ_CP010868.1"/>
</dbReference>
<dbReference type="CDD" id="cd00104">
    <property type="entry name" value="KAZAL_FS"/>
    <property type="match status" value="1"/>
</dbReference>
<dbReference type="PATRIC" id="fig|1582439.9.peg.888"/>
<reference evidence="7" key="1">
    <citation type="submission" date="2015-02" db="EMBL/GenBank/DDBJ databases">
        <title>Characterization of two novel Thaumarchaeota isolated from the Northern Adriatic Sea.</title>
        <authorList>
            <person name="Bayer B."/>
            <person name="Vojvoda J."/>
            <person name="Offre P."/>
            <person name="Srivastava A."/>
            <person name="Elisabeth N."/>
            <person name="Garcia J.A.L."/>
            <person name="Schleper C."/>
            <person name="Herndl G.J."/>
        </authorList>
    </citation>
    <scope>NUCLEOTIDE SEQUENCE [LARGE SCALE GENOMIC DNA]</scope>
    <source>
        <strain evidence="7">D3C</strain>
    </source>
</reference>
<protein>
    <submittedName>
        <fullName evidence="6">Protease inhibitor Kazal-type</fullName>
    </submittedName>
</protein>
<dbReference type="PANTHER" id="PTHR36507">
    <property type="entry name" value="BLL1555 PROTEIN"/>
    <property type="match status" value="1"/>
</dbReference>
<dbReference type="PROSITE" id="PS51465">
    <property type="entry name" value="KAZAL_2"/>
    <property type="match status" value="1"/>
</dbReference>
<dbReference type="InterPro" id="IPR000923">
    <property type="entry name" value="BlueCu_1"/>
</dbReference>
<dbReference type="Gene3D" id="2.60.40.420">
    <property type="entry name" value="Cupredoxins - blue copper proteins"/>
    <property type="match status" value="2"/>
</dbReference>
<keyword evidence="4" id="KW-0812">Transmembrane</keyword>
<evidence type="ECO:0000256" key="4">
    <source>
        <dbReference type="SAM" id="Phobius"/>
    </source>
</evidence>
<organism evidence="6 7">
    <name type="scientific">Nitrosopumilus piranensis</name>
    <dbReference type="NCBI Taxonomy" id="1582439"/>
    <lineage>
        <taxon>Archaea</taxon>
        <taxon>Nitrososphaerota</taxon>
        <taxon>Nitrososphaeria</taxon>
        <taxon>Nitrosopumilales</taxon>
        <taxon>Nitrosopumilaceae</taxon>
        <taxon>Nitrosopumilus</taxon>
    </lineage>
</organism>
<dbReference type="Pfam" id="PF00050">
    <property type="entry name" value="Kazal_1"/>
    <property type="match status" value="1"/>
</dbReference>
<feature type="compositionally biased region" description="Basic and acidic residues" evidence="3">
    <location>
        <begin position="84"/>
        <end position="101"/>
    </location>
</feature>
<feature type="region of interest" description="Disordered" evidence="3">
    <location>
        <begin position="84"/>
        <end position="111"/>
    </location>
</feature>
<keyword evidence="1" id="KW-0479">Metal-binding</keyword>
<dbReference type="EMBL" id="CP010868">
    <property type="protein sequence ID" value="AJM92075.1"/>
    <property type="molecule type" value="Genomic_DNA"/>
</dbReference>
<dbReference type="SUPFAM" id="SSF100895">
    <property type="entry name" value="Kazal-type serine protease inhibitors"/>
    <property type="match status" value="1"/>
</dbReference>
<feature type="region of interest" description="Disordered" evidence="3">
    <location>
        <begin position="224"/>
        <end position="246"/>
    </location>
</feature>
<sequence>MNFSYGIIAVVGVLVAISLGFIAMSPDQIIQPRIVEDKPTICTMEWAPVCGIDGETYGNLCMLNAAGVKLVHKGECSVDDPIVKPRVEPKPEPVMESKTEPKPVTSAVPASPQTHIVETAQGSGGPGCEETNECYLPYSIEIFVGDTVQWDNVDTAAHTVTSGTIQDGASGMFDSSLFMAGGSFDFTFNEAGAFDYFCMVHPWMTGQVIVYEAKEMVVFEEPTDEPVMMEPEPLPEPEPQSESPMSLTISTPDGVGVPGCEDTNECYLPYEVTVAVGTTVTWSNDDTAAHTVTSGNVNSGPTGVFDSGLFMSGATFDFTFNEAGAFDYFCMVHPWMTGIVHVK</sequence>
<dbReference type="SUPFAM" id="SSF49503">
    <property type="entry name" value="Cupredoxins"/>
    <property type="match status" value="2"/>
</dbReference>
<dbReference type="InterPro" id="IPR036058">
    <property type="entry name" value="Kazal_dom_sf"/>
</dbReference>
<dbReference type="SMART" id="SM00280">
    <property type="entry name" value="KAZAL"/>
    <property type="match status" value="1"/>
</dbReference>
<evidence type="ECO:0000256" key="1">
    <source>
        <dbReference type="ARBA" id="ARBA00022723"/>
    </source>
</evidence>
<dbReference type="PANTHER" id="PTHR36507:SF1">
    <property type="entry name" value="BLL1555 PROTEIN"/>
    <property type="match status" value="1"/>
</dbReference>
<evidence type="ECO:0000313" key="7">
    <source>
        <dbReference type="Proteomes" id="UP000032027"/>
    </source>
</evidence>
<dbReference type="GeneID" id="41600031"/>
<keyword evidence="7" id="KW-1185">Reference proteome</keyword>
<evidence type="ECO:0000259" key="5">
    <source>
        <dbReference type="PROSITE" id="PS51465"/>
    </source>
</evidence>
<feature type="domain" description="Kazal-like" evidence="5">
    <location>
        <begin position="30"/>
        <end position="78"/>
    </location>
</feature>
<dbReference type="Gene3D" id="3.30.60.30">
    <property type="match status" value="1"/>
</dbReference>
<reference evidence="6 7" key="3">
    <citation type="journal article" date="2019" name="Int. J. Syst. Evol. Microbiol.">
        <title>Nitrosopumilus adriaticus sp. nov. and Nitrosopumilus piranensis sp. nov., two ammonia-oxidizing archaea from the Adriatic Sea and members of the class Nitrososphaeria.</title>
        <authorList>
            <person name="Bayer B."/>
            <person name="Vojvoda J."/>
            <person name="Reinthaler T."/>
            <person name="Reyes C."/>
            <person name="Pinto M."/>
            <person name="Herndl G.J."/>
        </authorList>
    </citation>
    <scope>NUCLEOTIDE SEQUENCE [LARGE SCALE GENOMIC DNA]</scope>
    <source>
        <strain evidence="6 7">D3C</strain>
    </source>
</reference>
<dbReference type="GO" id="GO:0009055">
    <property type="term" value="F:electron transfer activity"/>
    <property type="evidence" value="ECO:0007669"/>
    <property type="project" value="InterPro"/>
</dbReference>
<dbReference type="InterPro" id="IPR002350">
    <property type="entry name" value="Kazal_dom"/>
</dbReference>
<dbReference type="AlphaFoldDB" id="A0A0C5BYP1"/>
<evidence type="ECO:0000256" key="2">
    <source>
        <dbReference type="ARBA" id="ARBA00023008"/>
    </source>
</evidence>
<feature type="transmembrane region" description="Helical" evidence="4">
    <location>
        <begin position="6"/>
        <end position="24"/>
    </location>
</feature>
<gene>
    <name evidence="6" type="ORF">NPIRD3C_0863</name>
</gene>
<dbReference type="InterPro" id="IPR008972">
    <property type="entry name" value="Cupredoxin"/>
</dbReference>
<keyword evidence="4" id="KW-0472">Membrane</keyword>
<reference evidence="6 7" key="2">
    <citation type="journal article" date="2016" name="ISME J.">
        <title>Physiological and genomic characterization of two novel marine thaumarchaeal strains indicates niche differentiation.</title>
        <authorList>
            <person name="Bayer B."/>
            <person name="Vojvoda J."/>
            <person name="Offre P."/>
            <person name="Alves R.J."/>
            <person name="Elisabeth N.H."/>
            <person name="Garcia J.A."/>
            <person name="Volland J.M."/>
            <person name="Srivastava A."/>
            <person name="Schleper C."/>
            <person name="Herndl G.J."/>
        </authorList>
    </citation>
    <scope>NUCLEOTIDE SEQUENCE [LARGE SCALE GENOMIC DNA]</scope>
    <source>
        <strain evidence="6 7">D3C</strain>
    </source>
</reference>
<proteinExistence type="predicted"/>
<dbReference type="InterPro" id="IPR052721">
    <property type="entry name" value="ET_Amicyanin"/>
</dbReference>
<keyword evidence="4" id="KW-1133">Transmembrane helix</keyword>
<dbReference type="Pfam" id="PF00127">
    <property type="entry name" value="Copper-bind"/>
    <property type="match status" value="2"/>
</dbReference>
<dbReference type="HOGENOM" id="CLU_651529_0_0_2"/>
<keyword evidence="2" id="KW-0186">Copper</keyword>
<evidence type="ECO:0000256" key="3">
    <source>
        <dbReference type="SAM" id="MobiDB-lite"/>
    </source>
</evidence>
<evidence type="ECO:0000313" key="6">
    <source>
        <dbReference type="EMBL" id="AJM92075.1"/>
    </source>
</evidence>
<dbReference type="Proteomes" id="UP000032027">
    <property type="component" value="Chromosome"/>
</dbReference>
<dbReference type="GO" id="GO:0005507">
    <property type="term" value="F:copper ion binding"/>
    <property type="evidence" value="ECO:0007669"/>
    <property type="project" value="InterPro"/>
</dbReference>
<name>A0A0C5BYP1_9ARCH</name>
<accession>A0A0C5BYP1</accession>
<dbReference type="STRING" id="1582439.NPIRD3C_0863"/>